<evidence type="ECO:0000256" key="1">
    <source>
        <dbReference type="SAM" id="MobiDB-lite"/>
    </source>
</evidence>
<organism evidence="3 4">
    <name type="scientific">Reticulomyxa filosa</name>
    <dbReference type="NCBI Taxonomy" id="46433"/>
    <lineage>
        <taxon>Eukaryota</taxon>
        <taxon>Sar</taxon>
        <taxon>Rhizaria</taxon>
        <taxon>Retaria</taxon>
        <taxon>Foraminifera</taxon>
        <taxon>Monothalamids</taxon>
        <taxon>Reticulomyxidae</taxon>
        <taxon>Reticulomyxa</taxon>
    </lineage>
</organism>
<feature type="compositionally biased region" description="Acidic residues" evidence="1">
    <location>
        <begin position="196"/>
        <end position="216"/>
    </location>
</feature>
<keyword evidence="4" id="KW-1185">Reference proteome</keyword>
<feature type="compositionally biased region" description="Basic and acidic residues" evidence="1">
    <location>
        <begin position="303"/>
        <end position="315"/>
    </location>
</feature>
<dbReference type="EMBL" id="ASPP01006416">
    <property type="protein sequence ID" value="ETO28870.1"/>
    <property type="molecule type" value="Genomic_DNA"/>
</dbReference>
<dbReference type="Proteomes" id="UP000023152">
    <property type="component" value="Unassembled WGS sequence"/>
</dbReference>
<protein>
    <submittedName>
        <fullName evidence="3">Uncharacterized protein</fullName>
    </submittedName>
</protein>
<gene>
    <name evidence="3" type="ORF">RFI_08258</name>
</gene>
<feature type="non-terminal residue" evidence="3">
    <location>
        <position position="433"/>
    </location>
</feature>
<dbReference type="AlphaFoldDB" id="X6NRH6"/>
<sequence length="433" mass="50396">MFNGQKYRPFQVDTFRFVEFVTRKIVLDNLYQLHAYPHRNDHGRYRDHDSQAFEDCIQITRLYRVLYDSLDIYTQFYRMTPTWYDHFKTQQIVSLMTEFILSQAQKTRLDHGHVGPVQCRSHWTREQLVDHIRLLCFYPTKYIVIKKARQHQYMSAIDPQHIPRTPLRLQTRLQAFSNERCPIPGMANSLSFDYCSDQEEDEDNDDDEDGNEDEEGEEKKKKNMMTMTMMIIIIMTMMMMMINNAGDNGEEKRANGGDNVKNNNESNVNGDRKKTNDVAKKEDGDEEKKYNTVDAVDNVPSNNDKKVTDKKDHYDISITKIPKKRASSNPPMPLNQSTSADSKEKPRKKGIGILIEPFHQKALQCKKYSFSISTSAPLFNPTPIMTATSLASTNNCTQSLKQTPRKKKKKYTPQQVILQKKKKKKCTTNKCID</sequence>
<name>X6NRH6_RETFI</name>
<comment type="caution">
    <text evidence="3">The sequence shown here is derived from an EMBL/GenBank/DDBJ whole genome shotgun (WGS) entry which is preliminary data.</text>
</comment>
<evidence type="ECO:0000313" key="3">
    <source>
        <dbReference type="EMBL" id="ETO28870.1"/>
    </source>
</evidence>
<feature type="transmembrane region" description="Helical" evidence="2">
    <location>
        <begin position="224"/>
        <end position="242"/>
    </location>
</feature>
<reference evidence="3 4" key="1">
    <citation type="journal article" date="2013" name="Curr. Biol.">
        <title>The Genome of the Foraminiferan Reticulomyxa filosa.</title>
        <authorList>
            <person name="Glockner G."/>
            <person name="Hulsmann N."/>
            <person name="Schleicher M."/>
            <person name="Noegel A.A."/>
            <person name="Eichinger L."/>
            <person name="Gallinger C."/>
            <person name="Pawlowski J."/>
            <person name="Sierra R."/>
            <person name="Euteneuer U."/>
            <person name="Pillet L."/>
            <person name="Moustafa A."/>
            <person name="Platzer M."/>
            <person name="Groth M."/>
            <person name="Szafranski K."/>
            <person name="Schliwa M."/>
        </authorList>
    </citation>
    <scope>NUCLEOTIDE SEQUENCE [LARGE SCALE GENOMIC DNA]</scope>
</reference>
<keyword evidence="2" id="KW-0812">Transmembrane</keyword>
<feature type="region of interest" description="Disordered" evidence="1">
    <location>
        <begin position="196"/>
        <end position="223"/>
    </location>
</feature>
<accession>X6NRH6</accession>
<keyword evidence="2" id="KW-1133">Transmembrane helix</keyword>
<keyword evidence="2" id="KW-0472">Membrane</keyword>
<evidence type="ECO:0000313" key="4">
    <source>
        <dbReference type="Proteomes" id="UP000023152"/>
    </source>
</evidence>
<feature type="region of interest" description="Disordered" evidence="1">
    <location>
        <begin position="246"/>
        <end position="347"/>
    </location>
</feature>
<feature type="compositionally biased region" description="Basic and acidic residues" evidence="1">
    <location>
        <begin position="270"/>
        <end position="291"/>
    </location>
</feature>
<evidence type="ECO:0000256" key="2">
    <source>
        <dbReference type="SAM" id="Phobius"/>
    </source>
</evidence>
<proteinExistence type="predicted"/>
<feature type="compositionally biased region" description="Low complexity" evidence="1">
    <location>
        <begin position="256"/>
        <end position="269"/>
    </location>
</feature>